<keyword evidence="2 3" id="KW-0040">ANK repeat</keyword>
<dbReference type="InParanoid" id="A0A2P6NZ04"/>
<feature type="repeat" description="ANK" evidence="3">
    <location>
        <begin position="702"/>
        <end position="734"/>
    </location>
</feature>
<comment type="caution">
    <text evidence="4">The sequence shown here is derived from an EMBL/GenBank/DDBJ whole genome shotgun (WGS) entry which is preliminary data.</text>
</comment>
<dbReference type="PANTHER" id="PTHR24198">
    <property type="entry name" value="ANKYRIN REPEAT AND PROTEIN KINASE DOMAIN-CONTAINING PROTEIN"/>
    <property type="match status" value="1"/>
</dbReference>
<dbReference type="SUPFAM" id="SSF48403">
    <property type="entry name" value="Ankyrin repeat"/>
    <property type="match status" value="2"/>
</dbReference>
<evidence type="ECO:0000256" key="2">
    <source>
        <dbReference type="ARBA" id="ARBA00023043"/>
    </source>
</evidence>
<evidence type="ECO:0000256" key="3">
    <source>
        <dbReference type="PROSITE-ProRule" id="PRU00023"/>
    </source>
</evidence>
<sequence length="760" mass="83058">MSQTLTQLVESGSLDDLRQQVTSRIHDEGVAALSAALKAKNVEATEVCWLTSFFITSMQILLSAGVSLGLADGNGLYPIEQVTAAEMSRRGGRRATAQPLQTLRVVLKYNPGPEGFSPSIRLAASQGRHDIVSLLFDHCKRCDLPIDLENIDKETGNTALLSAISYHDTKAEMVSLLLQSGANANAINSRGNTCLHKLATKTDLKEEQKQMVEMLIEKGAQLAPRNAQGDTPLIKAARQGNTSLIRLLLPRMSEEQVIIYNQPGYTAAHEASIWCQSDVISLLAEKFPGIFSVGDRDNGDLPLHLVGDEKLVGKGFYLGETRIAPINRSEAEAWGSINGTNYNAVVETVRNILKAGNDPKQRNQKGATTFHRMSVPWCKIETLLENCEDKFGALTTADHHGNTPFLNAVQLGRVEHVQRMLQCISGNFLPKFAEDSRNIGANEITWESTRIRELIQSLPAFTQHHLGDSANFLRNACRMEENSTLVEVLLREGGFAPLINHRDERGATAVHAAAESNCSHVLRILLEHGGDPHIEAVPAKKTYQVKQSVVDTMLKDAASNITDLPPASDFDTGRIHRDSSEPLNALLTALYSLSTHTLLILLKHMYKDNQACRTSKDANILRDFTDSSGSSLLHRAVADADVESLSDLLQWTDMDVNTCKTQVDAYADGGTPLHTAAQNDQLRCAEVLVEAGADVNNVSNYEANSPLHVAARFGSSSVLRLLLERGADVSLLNQEGEDAMDLAAYGDSEECMTLLREAKK</sequence>
<keyword evidence="1" id="KW-0677">Repeat</keyword>
<evidence type="ECO:0000256" key="1">
    <source>
        <dbReference type="ARBA" id="ARBA00022737"/>
    </source>
</evidence>
<dbReference type="PROSITE" id="PS50297">
    <property type="entry name" value="ANK_REP_REGION"/>
    <property type="match status" value="5"/>
</dbReference>
<feature type="repeat" description="ANK" evidence="3">
    <location>
        <begin position="668"/>
        <end position="700"/>
    </location>
</feature>
<name>A0A2P6NZ04_9EUKA</name>
<accession>A0A2P6NZ04</accession>
<evidence type="ECO:0000313" key="5">
    <source>
        <dbReference type="Proteomes" id="UP000241769"/>
    </source>
</evidence>
<proteinExistence type="predicted"/>
<dbReference type="InterPro" id="IPR036770">
    <property type="entry name" value="Ankyrin_rpt-contain_sf"/>
</dbReference>
<feature type="repeat" description="ANK" evidence="3">
    <location>
        <begin position="155"/>
        <end position="189"/>
    </location>
</feature>
<dbReference type="OrthoDB" id="14809at2759"/>
<dbReference type="SMART" id="SM00248">
    <property type="entry name" value="ANK"/>
    <property type="match status" value="9"/>
</dbReference>
<organism evidence="4 5">
    <name type="scientific">Planoprotostelium fungivorum</name>
    <dbReference type="NCBI Taxonomy" id="1890364"/>
    <lineage>
        <taxon>Eukaryota</taxon>
        <taxon>Amoebozoa</taxon>
        <taxon>Evosea</taxon>
        <taxon>Variosea</taxon>
        <taxon>Cavosteliida</taxon>
        <taxon>Cavosteliaceae</taxon>
        <taxon>Planoprotostelium</taxon>
    </lineage>
</organism>
<dbReference type="Pfam" id="PF00023">
    <property type="entry name" value="Ank"/>
    <property type="match status" value="1"/>
</dbReference>
<dbReference type="Pfam" id="PF12796">
    <property type="entry name" value="Ank_2"/>
    <property type="match status" value="2"/>
</dbReference>
<feature type="repeat" description="ANK" evidence="3">
    <location>
        <begin position="505"/>
        <end position="537"/>
    </location>
</feature>
<dbReference type="STRING" id="1890364.A0A2P6NZ04"/>
<feature type="repeat" description="ANK" evidence="3">
    <location>
        <begin position="228"/>
        <end position="249"/>
    </location>
</feature>
<protein>
    <submittedName>
        <fullName evidence="4">Uncharacterized protein</fullName>
    </submittedName>
</protein>
<dbReference type="Gene3D" id="1.25.40.20">
    <property type="entry name" value="Ankyrin repeat-containing domain"/>
    <property type="match status" value="3"/>
</dbReference>
<feature type="repeat" description="ANK" evidence="3">
    <location>
        <begin position="190"/>
        <end position="227"/>
    </location>
</feature>
<keyword evidence="5" id="KW-1185">Reference proteome</keyword>
<dbReference type="Proteomes" id="UP000241769">
    <property type="component" value="Unassembled WGS sequence"/>
</dbReference>
<dbReference type="PRINTS" id="PR01415">
    <property type="entry name" value="ANKYRIN"/>
</dbReference>
<reference evidence="4 5" key="1">
    <citation type="journal article" date="2018" name="Genome Biol. Evol.">
        <title>Multiple Roots of Fruiting Body Formation in Amoebozoa.</title>
        <authorList>
            <person name="Hillmann F."/>
            <person name="Forbes G."/>
            <person name="Novohradska S."/>
            <person name="Ferling I."/>
            <person name="Riege K."/>
            <person name="Groth M."/>
            <person name="Westermann M."/>
            <person name="Marz M."/>
            <person name="Spaller T."/>
            <person name="Winckler T."/>
            <person name="Schaap P."/>
            <person name="Glockner G."/>
        </authorList>
    </citation>
    <scope>NUCLEOTIDE SEQUENCE [LARGE SCALE GENOMIC DNA]</scope>
    <source>
        <strain evidence="4 5">Jena</strain>
    </source>
</reference>
<dbReference type="EMBL" id="MDYQ01000005">
    <property type="protein sequence ID" value="PRP89187.1"/>
    <property type="molecule type" value="Genomic_DNA"/>
</dbReference>
<evidence type="ECO:0000313" key="4">
    <source>
        <dbReference type="EMBL" id="PRP89187.1"/>
    </source>
</evidence>
<gene>
    <name evidence="4" type="ORF">PROFUN_01907</name>
</gene>
<dbReference type="PANTHER" id="PTHR24198:SF165">
    <property type="entry name" value="ANKYRIN REPEAT-CONTAINING PROTEIN-RELATED"/>
    <property type="match status" value="1"/>
</dbReference>
<dbReference type="PROSITE" id="PS50088">
    <property type="entry name" value="ANK_REPEAT"/>
    <property type="match status" value="6"/>
</dbReference>
<dbReference type="AlphaFoldDB" id="A0A2P6NZ04"/>
<dbReference type="InterPro" id="IPR002110">
    <property type="entry name" value="Ankyrin_rpt"/>
</dbReference>